<accession>A0A0M8P4V9</accession>
<evidence type="ECO:0000256" key="1">
    <source>
        <dbReference type="ARBA" id="ARBA00004123"/>
    </source>
</evidence>
<dbReference type="InterPro" id="IPR054125">
    <property type="entry name" value="MCM5_C"/>
</dbReference>
<keyword evidence="8 11" id="KW-0238">DNA-binding</keyword>
<dbReference type="EMBL" id="LHQQ01000078">
    <property type="protein sequence ID" value="KOS43587.1"/>
    <property type="molecule type" value="Genomic_DNA"/>
</dbReference>
<dbReference type="PRINTS" id="PR01661">
    <property type="entry name" value="MCMPROTEIN5"/>
</dbReference>
<dbReference type="FunFam" id="3.40.50.300:FF:000241">
    <property type="entry name" value="DNA helicase"/>
    <property type="match status" value="1"/>
</dbReference>
<dbReference type="GO" id="GO:0043596">
    <property type="term" value="C:nuclear replication fork"/>
    <property type="evidence" value="ECO:0007669"/>
    <property type="project" value="UniProtKB-ARBA"/>
</dbReference>
<keyword evidence="5 12" id="KW-0378">Hydrolase</keyword>
<evidence type="ECO:0000256" key="4">
    <source>
        <dbReference type="ARBA" id="ARBA00022741"/>
    </source>
</evidence>
<dbReference type="GO" id="GO:0042555">
    <property type="term" value="C:MCM complex"/>
    <property type="evidence" value="ECO:0007669"/>
    <property type="project" value="UniProtKB-UniRule"/>
</dbReference>
<dbReference type="InterPro" id="IPR018525">
    <property type="entry name" value="MCM_CS"/>
</dbReference>
<dbReference type="Gene3D" id="2.20.28.10">
    <property type="match status" value="1"/>
</dbReference>
<dbReference type="CDD" id="cd17756">
    <property type="entry name" value="MCM5"/>
    <property type="match status" value="1"/>
</dbReference>
<dbReference type="GO" id="GO:0000727">
    <property type="term" value="P:double-strand break repair via break-induced replication"/>
    <property type="evidence" value="ECO:0007669"/>
    <property type="project" value="TreeGrafter"/>
</dbReference>
<dbReference type="InterPro" id="IPR008048">
    <property type="entry name" value="MCM5"/>
</dbReference>
<dbReference type="InterPro" id="IPR012340">
    <property type="entry name" value="NA-bd_OB-fold"/>
</dbReference>
<evidence type="ECO:0000256" key="2">
    <source>
        <dbReference type="ARBA" id="ARBA00008010"/>
    </source>
</evidence>
<reference evidence="14 15" key="1">
    <citation type="submission" date="2015-08" db="EMBL/GenBank/DDBJ databases">
        <title>Genome sequencing of Penicillium nordicum.</title>
        <authorList>
            <person name="Nguyen H.D."/>
            <person name="Seifert K.A."/>
        </authorList>
    </citation>
    <scope>NUCLEOTIDE SEQUENCE [LARGE SCALE GENOMIC DNA]</scope>
    <source>
        <strain evidence="14 15">DAOMC 185683</strain>
    </source>
</reference>
<dbReference type="PANTHER" id="PTHR11630:SF42">
    <property type="entry name" value="DNA REPLICATION LICENSING FACTOR MCM5"/>
    <property type="match status" value="1"/>
</dbReference>
<sequence length="754" mass="83871">MQIKSDSAIRWLQNASSLPPNHQPPQPATFAVLYTMDRRTPYTLSVLAPSTNGADEDRTTIQNRLRDFVLEFQLDNAFIYRDQLRQNALVKQYYCDIDIAHLISYNEELAHKLTTEPGDLIPLFELALKQCSARIVYPGQRDITLPSHQLLLHSSASHISIRDLNATNISHLVRIPGIVIGASTISSKSTIIHVRCKGCDHSENIQVDGGFSGLSLPRRCGRPRIESDQPNEQCPLDPYVVHHERCQFVDQQVLKLQEAPDQVPVGEMPRHVLISADRYLANRVVPGSRCTVMGIFSIYQAKGVKKEAAVAIRNPYLRAVGITSDFDQTAKGASVFSEEEEQEFLELSRRPDLYDALARSIAPSIYGNADMKKAIVCLLMGGSKKILPDGMKLRGDINVLMLGDPGTAKSQLLKFVEKAAPIAIYTSGKGSSAAGLTASVQRDHTTREFYLEGGAMVLADGGVVCIDEFDKMRDEDRVAIHEAMEQQTISIAKAGITTILNSRTSVLAAANPIFGRYDDLKTPGENIDFQTTILSRFDMIFIVRDEHERGRDEKIARHVMGVHMGGRGVEEQVEAEIPVEQMKRYISYCRSRCAPRLSPEAAEKLSSHFVSIRKQVHRAEMESNSRSSIPITVRQLEAIVRISESLAKLSLSPIATEAHVDEAIRLFLASTMDAITQGEGQGSKELMEQSSKIEDELKRRLPIGWSTSLATLRHDFVDGKNYTEQALNRALVVLQRRDTIQIRSGGSQIYRNGV</sequence>
<keyword evidence="7 11" id="KW-0067">ATP-binding</keyword>
<dbReference type="InterPro" id="IPR027417">
    <property type="entry name" value="P-loop_NTPase"/>
</dbReference>
<comment type="similarity">
    <text evidence="2 11">Belongs to the MCM family.</text>
</comment>
<feature type="domain" description="MCM C-terminal AAA(+) ATPase" evidence="13">
    <location>
        <begin position="353"/>
        <end position="559"/>
    </location>
</feature>
<evidence type="ECO:0000256" key="11">
    <source>
        <dbReference type="RuleBase" id="RU004070"/>
    </source>
</evidence>
<name>A0A0M8P4V9_9EURO</name>
<dbReference type="Pfam" id="PF17207">
    <property type="entry name" value="MCM_OB"/>
    <property type="match status" value="1"/>
</dbReference>
<dbReference type="Pfam" id="PF14551">
    <property type="entry name" value="MCM_N"/>
    <property type="match status" value="1"/>
</dbReference>
<evidence type="ECO:0000256" key="9">
    <source>
        <dbReference type="ARBA" id="ARBA00023242"/>
    </source>
</evidence>
<dbReference type="GO" id="GO:0043138">
    <property type="term" value="F:3'-5' DNA helicase activity"/>
    <property type="evidence" value="ECO:0007669"/>
    <property type="project" value="TreeGrafter"/>
</dbReference>
<dbReference type="STRING" id="229535.A0A0M8P4V9"/>
<dbReference type="GO" id="GO:0005524">
    <property type="term" value="F:ATP binding"/>
    <property type="evidence" value="ECO:0007669"/>
    <property type="project" value="UniProtKB-UniRule"/>
</dbReference>
<organism evidence="14 15">
    <name type="scientific">Penicillium nordicum</name>
    <dbReference type="NCBI Taxonomy" id="229535"/>
    <lineage>
        <taxon>Eukaryota</taxon>
        <taxon>Fungi</taxon>
        <taxon>Dikarya</taxon>
        <taxon>Ascomycota</taxon>
        <taxon>Pezizomycotina</taxon>
        <taxon>Eurotiomycetes</taxon>
        <taxon>Eurotiomycetidae</taxon>
        <taxon>Eurotiales</taxon>
        <taxon>Aspergillaceae</taxon>
        <taxon>Penicillium</taxon>
    </lineage>
</organism>
<dbReference type="GO" id="GO:0017116">
    <property type="term" value="F:single-stranded DNA helicase activity"/>
    <property type="evidence" value="ECO:0007669"/>
    <property type="project" value="TreeGrafter"/>
</dbReference>
<dbReference type="PRINTS" id="PR01657">
    <property type="entry name" value="MCMFAMILY"/>
</dbReference>
<dbReference type="GO" id="GO:0006270">
    <property type="term" value="P:DNA replication initiation"/>
    <property type="evidence" value="ECO:0007669"/>
    <property type="project" value="UniProtKB-UniRule"/>
</dbReference>
<keyword evidence="3 12" id="KW-0235">DNA replication</keyword>
<evidence type="ECO:0000256" key="7">
    <source>
        <dbReference type="ARBA" id="ARBA00022840"/>
    </source>
</evidence>
<dbReference type="InterPro" id="IPR041562">
    <property type="entry name" value="MCM_lid"/>
</dbReference>
<dbReference type="GO" id="GO:0005656">
    <property type="term" value="C:nuclear pre-replicative complex"/>
    <property type="evidence" value="ECO:0007669"/>
    <property type="project" value="UniProtKB-ARBA"/>
</dbReference>
<dbReference type="Pfam" id="PF21933">
    <property type="entry name" value="MCM5_C"/>
    <property type="match status" value="1"/>
</dbReference>
<dbReference type="Pfam" id="PF00493">
    <property type="entry name" value="MCM"/>
    <property type="match status" value="1"/>
</dbReference>
<dbReference type="OrthoDB" id="10036721at2759"/>
<dbReference type="GO" id="GO:0003697">
    <property type="term" value="F:single-stranded DNA binding"/>
    <property type="evidence" value="ECO:0007669"/>
    <property type="project" value="TreeGrafter"/>
</dbReference>
<dbReference type="AlphaFoldDB" id="A0A0M8P4V9"/>
<comment type="caution">
    <text evidence="14">The sequence shown here is derived from an EMBL/GenBank/DDBJ whole genome shotgun (WGS) entry which is preliminary data.</text>
</comment>
<evidence type="ECO:0000256" key="12">
    <source>
        <dbReference type="RuleBase" id="RU368063"/>
    </source>
</evidence>
<keyword evidence="9 12" id="KW-0539">Nucleus</keyword>
<dbReference type="PANTHER" id="PTHR11630">
    <property type="entry name" value="DNA REPLICATION LICENSING FACTOR MCM FAMILY MEMBER"/>
    <property type="match status" value="1"/>
</dbReference>
<dbReference type="GO" id="GO:0031261">
    <property type="term" value="C:DNA replication preinitiation complex"/>
    <property type="evidence" value="ECO:0007669"/>
    <property type="project" value="UniProtKB-ARBA"/>
</dbReference>
<comment type="catalytic activity">
    <reaction evidence="12">
        <text>ATP + H2O = ADP + phosphate + H(+)</text>
        <dbReference type="Rhea" id="RHEA:13065"/>
        <dbReference type="ChEBI" id="CHEBI:15377"/>
        <dbReference type="ChEBI" id="CHEBI:15378"/>
        <dbReference type="ChEBI" id="CHEBI:30616"/>
        <dbReference type="ChEBI" id="CHEBI:43474"/>
        <dbReference type="ChEBI" id="CHEBI:456216"/>
        <dbReference type="EC" id="3.6.4.12"/>
    </reaction>
</comment>
<evidence type="ECO:0000256" key="10">
    <source>
        <dbReference type="ARBA" id="ARBA00023306"/>
    </source>
</evidence>
<dbReference type="SUPFAM" id="SSF52540">
    <property type="entry name" value="P-loop containing nucleoside triphosphate hydrolases"/>
    <property type="match status" value="1"/>
</dbReference>
<evidence type="ECO:0000256" key="6">
    <source>
        <dbReference type="ARBA" id="ARBA00022806"/>
    </source>
</evidence>
<dbReference type="GO" id="GO:0016887">
    <property type="term" value="F:ATP hydrolysis activity"/>
    <property type="evidence" value="ECO:0007669"/>
    <property type="project" value="RHEA"/>
</dbReference>
<evidence type="ECO:0000259" key="13">
    <source>
        <dbReference type="PROSITE" id="PS50051"/>
    </source>
</evidence>
<dbReference type="Gene3D" id="2.40.50.140">
    <property type="entry name" value="Nucleic acid-binding proteins"/>
    <property type="match status" value="1"/>
</dbReference>
<keyword evidence="4 11" id="KW-0547">Nucleotide-binding</keyword>
<comment type="subunit">
    <text evidence="12">Component of the MCM2-7 complex.</text>
</comment>
<dbReference type="GO" id="GO:0006279">
    <property type="term" value="P:premeiotic DNA replication"/>
    <property type="evidence" value="ECO:0007669"/>
    <property type="project" value="UniProtKB-ARBA"/>
</dbReference>
<keyword evidence="6 12" id="KW-0347">Helicase</keyword>
<evidence type="ECO:0000256" key="3">
    <source>
        <dbReference type="ARBA" id="ARBA00022705"/>
    </source>
</evidence>
<dbReference type="InterPro" id="IPR033762">
    <property type="entry name" value="MCM_OB"/>
</dbReference>
<dbReference type="InterPro" id="IPR001208">
    <property type="entry name" value="MCM_dom"/>
</dbReference>
<gene>
    <name evidence="14" type="ORF">ACN38_g5528</name>
</gene>
<dbReference type="InterPro" id="IPR031327">
    <property type="entry name" value="MCM"/>
</dbReference>
<dbReference type="EC" id="3.6.4.12" evidence="12"/>
<keyword evidence="10 12" id="KW-0131">Cell cycle</keyword>
<evidence type="ECO:0000256" key="8">
    <source>
        <dbReference type="ARBA" id="ARBA00023125"/>
    </source>
</evidence>
<dbReference type="Gene3D" id="3.30.1640.10">
    <property type="entry name" value="mini-chromosome maintenance (MCM) complex, chain A, domain 1"/>
    <property type="match status" value="1"/>
</dbReference>
<evidence type="ECO:0000256" key="5">
    <source>
        <dbReference type="ARBA" id="ARBA00022801"/>
    </source>
</evidence>
<dbReference type="PROSITE" id="PS00847">
    <property type="entry name" value="MCM_1"/>
    <property type="match status" value="1"/>
</dbReference>
<keyword evidence="15" id="KW-1185">Reference proteome</keyword>
<dbReference type="FunFam" id="3.30.1640.10:FF:000015">
    <property type="entry name" value="DNA helicase"/>
    <property type="match status" value="1"/>
</dbReference>
<comment type="subcellular location">
    <subcellularLocation>
        <location evidence="1 12">Nucleus</location>
    </subcellularLocation>
</comment>
<proteinExistence type="inferred from homology"/>
<protein>
    <recommendedName>
        <fullName evidence="12">DNA replication licensing factor MCM5</fullName>
        <ecNumber evidence="12">3.6.4.12</ecNumber>
    </recommendedName>
</protein>
<evidence type="ECO:0000313" key="15">
    <source>
        <dbReference type="Proteomes" id="UP000037696"/>
    </source>
</evidence>
<dbReference type="Pfam" id="PF17855">
    <property type="entry name" value="MCM_lid"/>
    <property type="match status" value="1"/>
</dbReference>
<dbReference type="InterPro" id="IPR027925">
    <property type="entry name" value="MCM_N"/>
</dbReference>
<evidence type="ECO:0000313" key="14">
    <source>
        <dbReference type="EMBL" id="KOS43587.1"/>
    </source>
</evidence>
<dbReference type="SUPFAM" id="SSF50249">
    <property type="entry name" value="Nucleic acid-binding proteins"/>
    <property type="match status" value="1"/>
</dbReference>
<dbReference type="SMART" id="SM00350">
    <property type="entry name" value="MCM"/>
    <property type="match status" value="1"/>
</dbReference>
<comment type="function">
    <text evidence="12">Acts as component of the MCM2-7 complex (MCM complex) which is the replicative helicase essential for 'once per cell cycle' DNA replication initiation and elongation in eukaryotic cells. The active ATPase sites in the MCM2-7 ring are formed through the interaction surfaces of two neighboring subunits such that a critical structure of a conserved arginine finger motif is provided in trans relative to the ATP-binding site of the Walker A box of the adjacent subunit. The six ATPase active sites, however, are likely to contribute differentially to the complex helicase activity.</text>
</comment>
<dbReference type="Gene3D" id="3.40.50.300">
    <property type="entry name" value="P-loop containing nucleotide triphosphate hydrolases"/>
    <property type="match status" value="1"/>
</dbReference>
<dbReference type="GO" id="GO:0003688">
    <property type="term" value="F:DNA replication origin binding"/>
    <property type="evidence" value="ECO:0007669"/>
    <property type="project" value="UniProtKB-UniRule"/>
</dbReference>
<dbReference type="PROSITE" id="PS50051">
    <property type="entry name" value="MCM_2"/>
    <property type="match status" value="1"/>
</dbReference>
<dbReference type="Proteomes" id="UP000037696">
    <property type="component" value="Unassembled WGS sequence"/>
</dbReference>